<dbReference type="CDD" id="cd08072">
    <property type="entry name" value="MPN_archaeal"/>
    <property type="match status" value="1"/>
</dbReference>
<proteinExistence type="predicted"/>
<dbReference type="PROSITE" id="PS50249">
    <property type="entry name" value="MPN"/>
    <property type="match status" value="1"/>
</dbReference>
<name>A0A1I6GM82_9EURY</name>
<accession>A0A1I6GM82</accession>
<dbReference type="InterPro" id="IPR028090">
    <property type="entry name" value="JAB_dom_prok"/>
</dbReference>
<evidence type="ECO:0000256" key="5">
    <source>
        <dbReference type="ARBA" id="ARBA00023049"/>
    </source>
</evidence>
<dbReference type="GO" id="GO:0000502">
    <property type="term" value="C:proteasome complex"/>
    <property type="evidence" value="ECO:0007669"/>
    <property type="project" value="UniProtKB-KW"/>
</dbReference>
<keyword evidence="8" id="KW-1185">Reference proteome</keyword>
<dbReference type="GO" id="GO:0046872">
    <property type="term" value="F:metal ion binding"/>
    <property type="evidence" value="ECO:0007669"/>
    <property type="project" value="UniProtKB-KW"/>
</dbReference>
<keyword evidence="1" id="KW-0645">Protease</keyword>
<protein>
    <submittedName>
        <fullName evidence="7">Proteasome Rpn11 subunit JAMM motif. Metallo peptidase. MEROPS family M67B</fullName>
    </submittedName>
</protein>
<dbReference type="Proteomes" id="UP000198531">
    <property type="component" value="Unassembled WGS sequence"/>
</dbReference>
<gene>
    <name evidence="7" type="ORF">SAMN04487947_1381</name>
</gene>
<dbReference type="SUPFAM" id="SSF102712">
    <property type="entry name" value="JAB1/MPN domain"/>
    <property type="match status" value="1"/>
</dbReference>
<dbReference type="InterPro" id="IPR037518">
    <property type="entry name" value="MPN"/>
</dbReference>
<keyword evidence="4" id="KW-0862">Zinc</keyword>
<evidence type="ECO:0000313" key="7">
    <source>
        <dbReference type="EMBL" id="SFR43335.1"/>
    </source>
</evidence>
<evidence type="ECO:0000313" key="8">
    <source>
        <dbReference type="Proteomes" id="UP000198531"/>
    </source>
</evidence>
<reference evidence="8" key="1">
    <citation type="submission" date="2016-10" db="EMBL/GenBank/DDBJ databases">
        <authorList>
            <person name="Varghese N."/>
            <person name="Submissions S."/>
        </authorList>
    </citation>
    <scope>NUCLEOTIDE SEQUENCE [LARGE SCALE GENOMIC DNA]</scope>
    <source>
        <strain evidence="8">CGMCC 1.7736</strain>
    </source>
</reference>
<keyword evidence="3" id="KW-0378">Hydrolase</keyword>
<sequence>MRLFRSKEILGIAEEALDFALEASKETHPNEYMGFLRGEDARRVGLDRSGTVITDVLIIPGTKSDSMSATVNSNMIPNDMRAVGSIHSHPNGVLRPSDADLDTFGNGQVHIILGHPYRRSDWRAFDQEGAPTTLDVLDVDLPDPEAFFDFDESDLGLDLEDADR</sequence>
<evidence type="ECO:0000259" key="6">
    <source>
        <dbReference type="PROSITE" id="PS50249"/>
    </source>
</evidence>
<evidence type="ECO:0000256" key="3">
    <source>
        <dbReference type="ARBA" id="ARBA00022801"/>
    </source>
</evidence>
<keyword evidence="7" id="KW-0647">Proteasome</keyword>
<organism evidence="7 8">
    <name type="scientific">Halogeometricum rufum</name>
    <dbReference type="NCBI Taxonomy" id="553469"/>
    <lineage>
        <taxon>Archaea</taxon>
        <taxon>Methanobacteriati</taxon>
        <taxon>Methanobacteriota</taxon>
        <taxon>Stenosarchaea group</taxon>
        <taxon>Halobacteria</taxon>
        <taxon>Halobacteriales</taxon>
        <taxon>Haloferacaceae</taxon>
        <taxon>Halogeometricum</taxon>
    </lineage>
</organism>
<evidence type="ECO:0000256" key="4">
    <source>
        <dbReference type="ARBA" id="ARBA00022833"/>
    </source>
</evidence>
<dbReference type="Pfam" id="PF14464">
    <property type="entry name" value="Prok-JAB"/>
    <property type="match status" value="1"/>
</dbReference>
<dbReference type="AlphaFoldDB" id="A0A1I6GM82"/>
<evidence type="ECO:0000256" key="1">
    <source>
        <dbReference type="ARBA" id="ARBA00022670"/>
    </source>
</evidence>
<dbReference type="Gene3D" id="3.40.140.10">
    <property type="entry name" value="Cytidine Deaminase, domain 2"/>
    <property type="match status" value="1"/>
</dbReference>
<dbReference type="GO" id="GO:0006508">
    <property type="term" value="P:proteolysis"/>
    <property type="evidence" value="ECO:0007669"/>
    <property type="project" value="UniProtKB-KW"/>
</dbReference>
<keyword evidence="2" id="KW-0479">Metal-binding</keyword>
<dbReference type="STRING" id="553469.SAMN04487947_1381"/>
<dbReference type="GO" id="GO:0008237">
    <property type="term" value="F:metallopeptidase activity"/>
    <property type="evidence" value="ECO:0007669"/>
    <property type="project" value="UniProtKB-KW"/>
</dbReference>
<dbReference type="OrthoDB" id="4612at2157"/>
<dbReference type="EMBL" id="FOYT01000001">
    <property type="protein sequence ID" value="SFR43335.1"/>
    <property type="molecule type" value="Genomic_DNA"/>
</dbReference>
<feature type="domain" description="MPN" evidence="6">
    <location>
        <begin position="10"/>
        <end position="131"/>
    </location>
</feature>
<keyword evidence="5" id="KW-0482">Metalloprotease</keyword>
<dbReference type="RefSeq" id="WP_089805825.1">
    <property type="nucleotide sequence ID" value="NZ_FOYT01000001.1"/>
</dbReference>
<evidence type="ECO:0000256" key="2">
    <source>
        <dbReference type="ARBA" id="ARBA00022723"/>
    </source>
</evidence>